<dbReference type="PIRSF" id="PIRSF000343">
    <property type="entry name" value="Haem_Oase"/>
    <property type="match status" value="1"/>
</dbReference>
<keyword evidence="1 4" id="KW-0349">Heme</keyword>
<dbReference type="PANTHER" id="PTHR10720">
    <property type="entry name" value="HEME OXYGENASE"/>
    <property type="match status" value="1"/>
</dbReference>
<feature type="binding site" evidence="4">
    <location>
        <position position="183"/>
    </location>
    <ligand>
        <name>heme b</name>
        <dbReference type="ChEBI" id="CHEBI:60344"/>
    </ligand>
</feature>
<dbReference type="GO" id="GO:0046872">
    <property type="term" value="F:metal ion binding"/>
    <property type="evidence" value="ECO:0007669"/>
    <property type="project" value="UniProtKB-KW"/>
</dbReference>
<dbReference type="GO" id="GO:0042167">
    <property type="term" value="P:heme catabolic process"/>
    <property type="evidence" value="ECO:0007669"/>
    <property type="project" value="TreeGrafter"/>
</dbReference>
<dbReference type="RefSeq" id="WP_279674432.1">
    <property type="nucleotide sequence ID" value="NZ_CP122566.1"/>
</dbReference>
<sequence length="234" mass="26600">MDIHAATTSADDALSTRVRQLTREDHSQAENSAFITELMSGKRSLRDYALLVCQYFYIYGALDTAVEACRESAGNEAFRALFDPNLDRRDALAADLESLLPLTDWDAPAAMTATTDYVARIVRVCDDPVRLAAHHYLRYLGDLSGGLAIASLVRRHYQARDDQLHMYTFAAIPKPKVYKDHYRASLDALKLDQQDREAFIDETRRGFQFNQAIFEDLFDYTQAHPVRHCAMEGR</sequence>
<accession>A0AAJ6AFB4</accession>
<organism evidence="6 7">
    <name type="scientific">Auritidibacter ignavus</name>
    <dbReference type="NCBI Taxonomy" id="678932"/>
    <lineage>
        <taxon>Bacteria</taxon>
        <taxon>Bacillati</taxon>
        <taxon>Actinomycetota</taxon>
        <taxon>Actinomycetes</taxon>
        <taxon>Micrococcales</taxon>
        <taxon>Micrococcaceae</taxon>
        <taxon>Auritidibacter</taxon>
    </lineage>
</organism>
<dbReference type="GO" id="GO:0020037">
    <property type="term" value="F:heme binding"/>
    <property type="evidence" value="ECO:0007669"/>
    <property type="project" value="TreeGrafter"/>
</dbReference>
<feature type="binding site" evidence="4">
    <location>
        <position position="136"/>
    </location>
    <ligand>
        <name>heme b</name>
        <dbReference type="ChEBI" id="CHEBI:60344"/>
    </ligand>
</feature>
<reference evidence="6 7" key="1">
    <citation type="submission" date="2023-03" db="EMBL/GenBank/DDBJ databases">
        <title>Complete genome sequences of several Auritidibacter ignavus strains isolated from ear infections.</title>
        <authorList>
            <person name="Baehr T."/>
            <person name="Baumhoegger A.M."/>
        </authorList>
    </citation>
    <scope>NUCLEOTIDE SEQUENCE [LARGE SCALE GENOMIC DNA]</scope>
    <source>
        <strain evidence="6 7">BABAE-6</strain>
    </source>
</reference>
<dbReference type="GO" id="GO:0004392">
    <property type="term" value="F:heme oxygenase (decyclizing) activity"/>
    <property type="evidence" value="ECO:0007669"/>
    <property type="project" value="InterPro"/>
</dbReference>
<dbReference type="Pfam" id="PF01126">
    <property type="entry name" value="Heme_oxygenase"/>
    <property type="match status" value="1"/>
</dbReference>
<protein>
    <submittedName>
        <fullName evidence="6">Biliverdin-producing heme oxygenase</fullName>
    </submittedName>
</protein>
<dbReference type="GO" id="GO:0006788">
    <property type="term" value="P:heme oxidation"/>
    <property type="evidence" value="ECO:0007669"/>
    <property type="project" value="InterPro"/>
</dbReference>
<dbReference type="EMBL" id="CP122566">
    <property type="protein sequence ID" value="WGH92225.1"/>
    <property type="molecule type" value="Genomic_DNA"/>
</dbReference>
<dbReference type="PANTHER" id="PTHR10720:SF0">
    <property type="entry name" value="HEME OXYGENASE"/>
    <property type="match status" value="1"/>
</dbReference>
<evidence type="ECO:0000256" key="1">
    <source>
        <dbReference type="ARBA" id="ARBA00022617"/>
    </source>
</evidence>
<keyword evidence="3 5" id="KW-0408">Iron</keyword>
<gene>
    <name evidence="6" type="ORF">QDX21_07755</name>
</gene>
<evidence type="ECO:0000313" key="6">
    <source>
        <dbReference type="EMBL" id="WGH92225.1"/>
    </source>
</evidence>
<dbReference type="SUPFAM" id="SSF48613">
    <property type="entry name" value="Heme oxygenase-like"/>
    <property type="match status" value="1"/>
</dbReference>
<dbReference type="InterPro" id="IPR016053">
    <property type="entry name" value="Haem_Oase-like"/>
</dbReference>
<name>A0AAJ6AFB4_9MICC</name>
<keyword evidence="7" id="KW-1185">Reference proteome</keyword>
<dbReference type="Gene3D" id="1.20.910.10">
    <property type="entry name" value="Heme oxygenase-like"/>
    <property type="match status" value="1"/>
</dbReference>
<dbReference type="InterPro" id="IPR016084">
    <property type="entry name" value="Haem_Oase-like_multi-hlx"/>
</dbReference>
<evidence type="ECO:0000256" key="3">
    <source>
        <dbReference type="ARBA" id="ARBA00023004"/>
    </source>
</evidence>
<dbReference type="PRINTS" id="PR00088">
    <property type="entry name" value="HAEMOXYGNASE"/>
</dbReference>
<proteinExistence type="predicted"/>
<dbReference type="AlphaFoldDB" id="A0AAJ6AFB4"/>
<feature type="binding site" description="axial binding residue" evidence="5">
    <location>
        <position position="26"/>
    </location>
    <ligand>
        <name>heme b</name>
        <dbReference type="ChEBI" id="CHEBI:60344"/>
    </ligand>
    <ligandPart>
        <name>Fe</name>
        <dbReference type="ChEBI" id="CHEBI:18248"/>
    </ligandPart>
</feature>
<evidence type="ECO:0000256" key="2">
    <source>
        <dbReference type="ARBA" id="ARBA00022723"/>
    </source>
</evidence>
<keyword evidence="2 5" id="KW-0479">Metal-binding</keyword>
<dbReference type="GO" id="GO:0006979">
    <property type="term" value="P:response to oxidative stress"/>
    <property type="evidence" value="ECO:0007669"/>
    <property type="project" value="TreeGrafter"/>
</dbReference>
<evidence type="ECO:0000256" key="5">
    <source>
        <dbReference type="PIRSR" id="PIRSR000343-2"/>
    </source>
</evidence>
<dbReference type="Proteomes" id="UP001224674">
    <property type="component" value="Chromosome"/>
</dbReference>
<evidence type="ECO:0000256" key="4">
    <source>
        <dbReference type="PIRSR" id="PIRSR000343-1"/>
    </source>
</evidence>
<evidence type="ECO:0000313" key="7">
    <source>
        <dbReference type="Proteomes" id="UP001224674"/>
    </source>
</evidence>
<feature type="binding site" evidence="4">
    <location>
        <position position="19"/>
    </location>
    <ligand>
        <name>heme b</name>
        <dbReference type="ChEBI" id="CHEBI:60344"/>
    </ligand>
</feature>
<dbReference type="InterPro" id="IPR002051">
    <property type="entry name" value="Haem_Oase"/>
</dbReference>
<dbReference type="CDD" id="cd19165">
    <property type="entry name" value="HemeO"/>
    <property type="match status" value="1"/>
</dbReference>